<keyword evidence="6" id="KW-0812">Transmembrane</keyword>
<dbReference type="GO" id="GO:0016758">
    <property type="term" value="F:hexosyltransferase activity"/>
    <property type="evidence" value="ECO:0007669"/>
    <property type="project" value="InterPro"/>
</dbReference>
<dbReference type="PANTHER" id="PTHR11214">
    <property type="entry name" value="BETA-1,3-N-ACETYLGLUCOSAMINYLTRANSFERASE"/>
    <property type="match status" value="1"/>
</dbReference>
<evidence type="ECO:0000256" key="4">
    <source>
        <dbReference type="ARBA" id="ARBA00022676"/>
    </source>
</evidence>
<protein>
    <recommendedName>
        <fullName evidence="12">Hexosyltransferase</fullName>
        <ecNumber evidence="12">2.4.1.-</ecNumber>
    </recommendedName>
</protein>
<evidence type="ECO:0000313" key="15">
    <source>
        <dbReference type="Proteomes" id="UP000838412"/>
    </source>
</evidence>
<evidence type="ECO:0000256" key="9">
    <source>
        <dbReference type="ARBA" id="ARBA00023034"/>
    </source>
</evidence>
<feature type="chain" id="PRO_5035473694" description="Hexosyltransferase" evidence="13">
    <location>
        <begin position="22"/>
        <end position="313"/>
    </location>
</feature>
<keyword evidence="8" id="KW-1133">Transmembrane helix</keyword>
<dbReference type="EMBL" id="OV696690">
    <property type="protein sequence ID" value="CAH1264868.1"/>
    <property type="molecule type" value="Genomic_DNA"/>
</dbReference>
<evidence type="ECO:0000256" key="3">
    <source>
        <dbReference type="ARBA" id="ARBA00008661"/>
    </source>
</evidence>
<comment type="similarity">
    <text evidence="3 12">Belongs to the glycosyltransferase 31 family.</text>
</comment>
<dbReference type="AlphaFoldDB" id="A0A8K0EVK1"/>
<evidence type="ECO:0000256" key="11">
    <source>
        <dbReference type="ARBA" id="ARBA00023180"/>
    </source>
</evidence>
<dbReference type="PANTHER" id="PTHR11214:SF283">
    <property type="entry name" value="N-ACETYLLACTOSAMINIDE BETA-1,3-N-ACETYLGLUCOSAMINYLTRANSFERASE 4-LIKE"/>
    <property type="match status" value="1"/>
</dbReference>
<evidence type="ECO:0000256" key="5">
    <source>
        <dbReference type="ARBA" id="ARBA00022679"/>
    </source>
</evidence>
<dbReference type="Pfam" id="PF01762">
    <property type="entry name" value="Galactosyl_T"/>
    <property type="match status" value="1"/>
</dbReference>
<dbReference type="GO" id="GO:0006493">
    <property type="term" value="P:protein O-linked glycosylation"/>
    <property type="evidence" value="ECO:0007669"/>
    <property type="project" value="TreeGrafter"/>
</dbReference>
<keyword evidence="5" id="KW-0808">Transferase</keyword>
<keyword evidence="13" id="KW-0732">Signal</keyword>
<keyword evidence="9 12" id="KW-0333">Golgi apparatus</keyword>
<dbReference type="FunFam" id="3.90.550.50:FF:000001">
    <property type="entry name" value="Hexosyltransferase"/>
    <property type="match status" value="1"/>
</dbReference>
<keyword evidence="10" id="KW-0472">Membrane</keyword>
<evidence type="ECO:0000256" key="10">
    <source>
        <dbReference type="ARBA" id="ARBA00023136"/>
    </source>
</evidence>
<feature type="signal peptide" evidence="13">
    <location>
        <begin position="1"/>
        <end position="21"/>
    </location>
</feature>
<evidence type="ECO:0000256" key="12">
    <source>
        <dbReference type="RuleBase" id="RU363063"/>
    </source>
</evidence>
<dbReference type="GO" id="GO:0000139">
    <property type="term" value="C:Golgi membrane"/>
    <property type="evidence" value="ECO:0007669"/>
    <property type="project" value="UniProtKB-SubCell"/>
</dbReference>
<sequence>MFLVTSLLIFVVSFIVVWNSGHYGNHKPGIINQRSQPDIVEKWINPHPYRFTMAHRDTCERGGSDVFLVIIVHTSHDHVTRRQAIRAIWANETRTPGVEIKTLFALGTTDQPDLQRDVEKEDAIFGDIIQEDFQDSYRNLTLKTVMTLKWFLYFCPKAAYLMKTDDDTYVNHFNLVTALRNIEQKSELVLGNIHTKGKPSRRVGNKQYLSRYSFLRDWLPPFPSGGAGYVISGDIVRSLYETSLRTKYLYLEDVFIGMCLEKLGISPVYNSRFLCCQRLNLDDPCENRDHITVHGLSTENMFLVSRAEKECGV</sequence>
<organism evidence="14 15">
    <name type="scientific">Branchiostoma lanceolatum</name>
    <name type="common">Common lancelet</name>
    <name type="synonym">Amphioxus lanceolatum</name>
    <dbReference type="NCBI Taxonomy" id="7740"/>
    <lineage>
        <taxon>Eukaryota</taxon>
        <taxon>Metazoa</taxon>
        <taxon>Chordata</taxon>
        <taxon>Cephalochordata</taxon>
        <taxon>Leptocardii</taxon>
        <taxon>Amphioxiformes</taxon>
        <taxon>Branchiostomatidae</taxon>
        <taxon>Branchiostoma</taxon>
    </lineage>
</organism>
<dbReference type="EC" id="2.4.1.-" evidence="12"/>
<dbReference type="Gene3D" id="3.90.550.50">
    <property type="match status" value="1"/>
</dbReference>
<reference evidence="14" key="1">
    <citation type="submission" date="2022-01" db="EMBL/GenBank/DDBJ databases">
        <authorList>
            <person name="Braso-Vives M."/>
        </authorList>
    </citation>
    <scope>NUCLEOTIDE SEQUENCE</scope>
</reference>
<evidence type="ECO:0000256" key="1">
    <source>
        <dbReference type="ARBA" id="ARBA00004323"/>
    </source>
</evidence>
<keyword evidence="7" id="KW-0735">Signal-anchor</keyword>
<evidence type="ECO:0000256" key="6">
    <source>
        <dbReference type="ARBA" id="ARBA00022692"/>
    </source>
</evidence>
<evidence type="ECO:0000256" key="7">
    <source>
        <dbReference type="ARBA" id="ARBA00022968"/>
    </source>
</evidence>
<keyword evidence="15" id="KW-1185">Reference proteome</keyword>
<name>A0A8K0EVK1_BRALA</name>
<gene>
    <name evidence="14" type="primary">B3GALT1</name>
    <name evidence="14" type="ORF">BLAG_LOCUS19065</name>
</gene>
<dbReference type="Proteomes" id="UP000838412">
    <property type="component" value="Chromosome 5"/>
</dbReference>
<keyword evidence="11" id="KW-0325">Glycoprotein</keyword>
<accession>A0A8K0EVK1</accession>
<evidence type="ECO:0000256" key="8">
    <source>
        <dbReference type="ARBA" id="ARBA00022989"/>
    </source>
</evidence>
<dbReference type="InterPro" id="IPR002659">
    <property type="entry name" value="Glyco_trans_31"/>
</dbReference>
<comment type="pathway">
    <text evidence="2">Protein modification; protein glycosylation.</text>
</comment>
<evidence type="ECO:0000256" key="13">
    <source>
        <dbReference type="SAM" id="SignalP"/>
    </source>
</evidence>
<proteinExistence type="inferred from homology"/>
<evidence type="ECO:0000256" key="2">
    <source>
        <dbReference type="ARBA" id="ARBA00004922"/>
    </source>
</evidence>
<comment type="subcellular location">
    <subcellularLocation>
        <location evidence="1 12">Golgi apparatus membrane</location>
        <topology evidence="1 12">Single-pass type II membrane protein</topology>
    </subcellularLocation>
</comment>
<dbReference type="OrthoDB" id="2139606at2759"/>
<keyword evidence="4 12" id="KW-0328">Glycosyltransferase</keyword>
<evidence type="ECO:0000313" key="14">
    <source>
        <dbReference type="EMBL" id="CAH1264868.1"/>
    </source>
</evidence>